<feature type="transmembrane region" description="Helical" evidence="1">
    <location>
        <begin position="6"/>
        <end position="23"/>
    </location>
</feature>
<reference evidence="2 3" key="1">
    <citation type="submission" date="2018-03" db="EMBL/GenBank/DDBJ databases">
        <title>Genomic Encyclopedia of Type Strains, Phase III (KMG-III): the genomes of soil and plant-associated and newly described type strains.</title>
        <authorList>
            <person name="Whitman W."/>
        </authorList>
    </citation>
    <scope>NUCLEOTIDE SEQUENCE [LARGE SCALE GENOMIC DNA]</scope>
    <source>
        <strain evidence="2 3">CGMCC 1.12484</strain>
    </source>
</reference>
<keyword evidence="1" id="KW-0812">Transmembrane</keyword>
<dbReference type="AlphaFoldDB" id="A0A2T0VGW3"/>
<accession>A0A2T0VGW3</accession>
<sequence length="97" mass="10232">MELLFSTVIALGIGFIISALAPARDTLGTLLVPAASGAVSMVVWVALVWAGLRFDGTWIWVISLLAGGLAALAIALVLPKRRRAADEELHQRLAARA</sequence>
<evidence type="ECO:0000256" key="1">
    <source>
        <dbReference type="SAM" id="Phobius"/>
    </source>
</evidence>
<dbReference type="EMBL" id="PVTL01000002">
    <property type="protein sequence ID" value="PRY69440.1"/>
    <property type="molecule type" value="Genomic_DNA"/>
</dbReference>
<evidence type="ECO:0000313" key="3">
    <source>
        <dbReference type="Proteomes" id="UP000237983"/>
    </source>
</evidence>
<comment type="caution">
    <text evidence="2">The sequence shown here is derived from an EMBL/GenBank/DDBJ whole genome shotgun (WGS) entry which is preliminary data.</text>
</comment>
<dbReference type="OrthoDB" id="5121696at2"/>
<feature type="transmembrane region" description="Helical" evidence="1">
    <location>
        <begin position="58"/>
        <end position="78"/>
    </location>
</feature>
<dbReference type="Proteomes" id="UP000237983">
    <property type="component" value="Unassembled WGS sequence"/>
</dbReference>
<organism evidence="2 3">
    <name type="scientific">Glaciihabitans tibetensis</name>
    <dbReference type="NCBI Taxonomy" id="1266600"/>
    <lineage>
        <taxon>Bacteria</taxon>
        <taxon>Bacillati</taxon>
        <taxon>Actinomycetota</taxon>
        <taxon>Actinomycetes</taxon>
        <taxon>Micrococcales</taxon>
        <taxon>Microbacteriaceae</taxon>
        <taxon>Glaciihabitans</taxon>
    </lineage>
</organism>
<feature type="transmembrane region" description="Helical" evidence="1">
    <location>
        <begin position="30"/>
        <end position="52"/>
    </location>
</feature>
<keyword evidence="1" id="KW-1133">Transmembrane helix</keyword>
<proteinExistence type="predicted"/>
<evidence type="ECO:0000313" key="2">
    <source>
        <dbReference type="EMBL" id="PRY69440.1"/>
    </source>
</evidence>
<protein>
    <submittedName>
        <fullName evidence="2">Uncharacterized protein</fullName>
    </submittedName>
</protein>
<keyword evidence="1" id="KW-0472">Membrane</keyword>
<keyword evidence="3" id="KW-1185">Reference proteome</keyword>
<name>A0A2T0VGW3_9MICO</name>
<gene>
    <name evidence="2" type="ORF">B0I08_102113</name>
</gene>
<dbReference type="RefSeq" id="WP_106210238.1">
    <property type="nucleotide sequence ID" value="NZ_PVTL01000002.1"/>
</dbReference>